<dbReference type="SUPFAM" id="SSF53901">
    <property type="entry name" value="Thiolase-like"/>
    <property type="match status" value="2"/>
</dbReference>
<proteinExistence type="inferred from homology"/>
<dbReference type="PROSITE" id="PS00098">
    <property type="entry name" value="THIOLASE_1"/>
    <property type="match status" value="1"/>
</dbReference>
<comment type="subcellular location">
    <subcellularLocation>
        <location evidence="1">Mitochondrion</location>
    </subcellularLocation>
</comment>
<dbReference type="NCBIfam" id="TIGR01930">
    <property type="entry name" value="AcCoA-C-Actrans"/>
    <property type="match status" value="1"/>
</dbReference>
<gene>
    <name evidence="13" type="ORF">MNBD_IGNAVI01-708</name>
</gene>
<evidence type="ECO:0000259" key="11">
    <source>
        <dbReference type="Pfam" id="PF00108"/>
    </source>
</evidence>
<dbReference type="InterPro" id="IPR020610">
    <property type="entry name" value="Thiolase_AS"/>
</dbReference>
<dbReference type="Pfam" id="PF00108">
    <property type="entry name" value="Thiolase_N"/>
    <property type="match status" value="1"/>
</dbReference>
<evidence type="ECO:0000256" key="8">
    <source>
        <dbReference type="ARBA" id="ARBA00022958"/>
    </source>
</evidence>
<evidence type="ECO:0000256" key="1">
    <source>
        <dbReference type="ARBA" id="ARBA00004173"/>
    </source>
</evidence>
<dbReference type="InterPro" id="IPR016039">
    <property type="entry name" value="Thiolase-like"/>
</dbReference>
<evidence type="ECO:0000256" key="5">
    <source>
        <dbReference type="ARBA" id="ARBA00022679"/>
    </source>
</evidence>
<dbReference type="CDD" id="cd00751">
    <property type="entry name" value="thiolase"/>
    <property type="match status" value="1"/>
</dbReference>
<feature type="domain" description="Thiolase C-terminal" evidence="12">
    <location>
        <begin position="268"/>
        <end position="389"/>
    </location>
</feature>
<keyword evidence="9" id="KW-0496">Mitochondrion</keyword>
<dbReference type="GO" id="GO:0046872">
    <property type="term" value="F:metal ion binding"/>
    <property type="evidence" value="ECO:0007669"/>
    <property type="project" value="UniProtKB-KW"/>
</dbReference>
<dbReference type="InterPro" id="IPR002155">
    <property type="entry name" value="Thiolase"/>
</dbReference>
<dbReference type="EC" id="2.3.1.9" evidence="4"/>
<name>A0A3B1CG47_9ZZZZ</name>
<comment type="subunit">
    <text evidence="3">Homotetramer.</text>
</comment>
<dbReference type="EMBL" id="UOGD01000238">
    <property type="protein sequence ID" value="VAX22938.1"/>
    <property type="molecule type" value="Genomic_DNA"/>
</dbReference>
<dbReference type="AlphaFoldDB" id="A0A3B1CG47"/>
<feature type="domain" description="Thiolase N-terminal" evidence="11">
    <location>
        <begin position="4"/>
        <end position="261"/>
    </location>
</feature>
<evidence type="ECO:0000256" key="7">
    <source>
        <dbReference type="ARBA" id="ARBA00022946"/>
    </source>
</evidence>
<dbReference type="InterPro" id="IPR020616">
    <property type="entry name" value="Thiolase_N"/>
</dbReference>
<evidence type="ECO:0000256" key="9">
    <source>
        <dbReference type="ARBA" id="ARBA00023128"/>
    </source>
</evidence>
<keyword evidence="8" id="KW-0630">Potassium</keyword>
<dbReference type="Pfam" id="PF02803">
    <property type="entry name" value="Thiolase_C"/>
    <property type="match status" value="1"/>
</dbReference>
<dbReference type="GO" id="GO:0003985">
    <property type="term" value="F:acetyl-CoA C-acetyltransferase activity"/>
    <property type="evidence" value="ECO:0007669"/>
    <property type="project" value="UniProtKB-EC"/>
</dbReference>
<reference evidence="13" key="1">
    <citation type="submission" date="2018-06" db="EMBL/GenBank/DDBJ databases">
        <authorList>
            <person name="Zhirakovskaya E."/>
        </authorList>
    </citation>
    <scope>NUCLEOTIDE SEQUENCE</scope>
</reference>
<evidence type="ECO:0000313" key="13">
    <source>
        <dbReference type="EMBL" id="VAX22938.1"/>
    </source>
</evidence>
<protein>
    <recommendedName>
        <fullName evidence="4">acetyl-CoA C-acetyltransferase</fullName>
        <ecNumber evidence="4">2.3.1.9</ecNumber>
    </recommendedName>
</protein>
<dbReference type="PROSITE" id="PS00737">
    <property type="entry name" value="THIOLASE_2"/>
    <property type="match status" value="1"/>
</dbReference>
<dbReference type="GO" id="GO:0005739">
    <property type="term" value="C:mitochondrion"/>
    <property type="evidence" value="ECO:0007669"/>
    <property type="project" value="UniProtKB-SubCell"/>
</dbReference>
<keyword evidence="10 13" id="KW-0012">Acyltransferase</keyword>
<dbReference type="GO" id="GO:0006635">
    <property type="term" value="P:fatty acid beta-oxidation"/>
    <property type="evidence" value="ECO:0007669"/>
    <property type="project" value="TreeGrafter"/>
</dbReference>
<organism evidence="13">
    <name type="scientific">hydrothermal vent metagenome</name>
    <dbReference type="NCBI Taxonomy" id="652676"/>
    <lineage>
        <taxon>unclassified sequences</taxon>
        <taxon>metagenomes</taxon>
        <taxon>ecological metagenomes</taxon>
    </lineage>
</organism>
<dbReference type="InterPro" id="IPR020613">
    <property type="entry name" value="Thiolase_CS"/>
</dbReference>
<evidence type="ECO:0000256" key="10">
    <source>
        <dbReference type="ARBA" id="ARBA00023315"/>
    </source>
</evidence>
<dbReference type="InterPro" id="IPR020615">
    <property type="entry name" value="Thiolase_acyl_enz_int_AS"/>
</dbReference>
<keyword evidence="5 13" id="KW-0808">Transferase</keyword>
<comment type="similarity">
    <text evidence="2">Belongs to the thiolase-like superfamily. Thiolase family.</text>
</comment>
<dbReference type="InterPro" id="IPR020617">
    <property type="entry name" value="Thiolase_C"/>
</dbReference>
<accession>A0A3B1CG47</accession>
<sequence length="392" mass="42091">MRKVVIVSAKRTPIGSFMGKLSSLKVTDLGKIAIQALLDENKDNNIKIDEVIMGNVLPAGVGQAPARQAALYAGLPDETECLTINKMCGSGLKAVMLADQAIKCNDADTIIAGGMESMSNAPYLLPGARNGYRLGNAKVIDSMVNDGLWDIYNNIHMGSCAEKCARDFEFSREELDNFAIESYNRTIKAQENHIFDDEIVPVKIVERRKEFTVKEDEEPGNVKFEKIPQLRPAFEKDGVITAANASKINDGAAALLVMSEQKALEFGLKPLVEIVAQASAALAPIDFPLAPANAIKNAIAKTNLELKDINLFEINEAFAVVSLAVNKLLELDPAKVNINGGAIALGHPIGASGARILATLIHQMKRDSLEYGLASLCIGGGEGSALIVKNYN</sequence>
<keyword evidence="7" id="KW-0809">Transit peptide</keyword>
<dbReference type="PANTHER" id="PTHR18919:SF156">
    <property type="entry name" value="ACETYL-COA ACETYLTRANSFERASE, MITOCHONDRIAL"/>
    <property type="match status" value="1"/>
</dbReference>
<dbReference type="FunFam" id="3.40.47.10:FF:000007">
    <property type="entry name" value="acetyl-CoA acetyltransferase, mitochondrial"/>
    <property type="match status" value="1"/>
</dbReference>
<dbReference type="PROSITE" id="PS00099">
    <property type="entry name" value="THIOLASE_3"/>
    <property type="match status" value="1"/>
</dbReference>
<keyword evidence="6" id="KW-0479">Metal-binding</keyword>
<dbReference type="Gene3D" id="3.40.47.10">
    <property type="match status" value="2"/>
</dbReference>
<evidence type="ECO:0000259" key="12">
    <source>
        <dbReference type="Pfam" id="PF02803"/>
    </source>
</evidence>
<evidence type="ECO:0000256" key="2">
    <source>
        <dbReference type="ARBA" id="ARBA00010982"/>
    </source>
</evidence>
<evidence type="ECO:0000256" key="4">
    <source>
        <dbReference type="ARBA" id="ARBA00012705"/>
    </source>
</evidence>
<evidence type="ECO:0000256" key="3">
    <source>
        <dbReference type="ARBA" id="ARBA00011881"/>
    </source>
</evidence>
<dbReference type="PANTHER" id="PTHR18919">
    <property type="entry name" value="ACETYL-COA C-ACYLTRANSFERASE"/>
    <property type="match status" value="1"/>
</dbReference>
<dbReference type="PIRSF" id="PIRSF000429">
    <property type="entry name" value="Ac-CoA_Ac_transf"/>
    <property type="match status" value="1"/>
</dbReference>
<evidence type="ECO:0000256" key="6">
    <source>
        <dbReference type="ARBA" id="ARBA00022723"/>
    </source>
</evidence>